<dbReference type="EMBL" id="PQIB02000008">
    <property type="protein sequence ID" value="RLN03545.1"/>
    <property type="molecule type" value="Genomic_DNA"/>
</dbReference>
<gene>
    <name evidence="1" type="ORF">C2845_PM13G14320</name>
</gene>
<sequence length="143" mass="16143">MKKGSCSRLDVNPFKLTWKDAETYFSDEDSSHLLVQVPDPRHELYKLLKENPRVPRMLSEKGKETMWSLISSVTHCHKNNLCLGSSMSIKNLMVSSLGTFQLKKVQTTPLTEQGRVADLAEVCNLLTKILKSRHGPGATRDFP</sequence>
<dbReference type="AlphaFoldDB" id="A0A3L6RIG6"/>
<organism evidence="1 2">
    <name type="scientific">Panicum miliaceum</name>
    <name type="common">Proso millet</name>
    <name type="synonym">Broomcorn millet</name>
    <dbReference type="NCBI Taxonomy" id="4540"/>
    <lineage>
        <taxon>Eukaryota</taxon>
        <taxon>Viridiplantae</taxon>
        <taxon>Streptophyta</taxon>
        <taxon>Embryophyta</taxon>
        <taxon>Tracheophyta</taxon>
        <taxon>Spermatophyta</taxon>
        <taxon>Magnoliopsida</taxon>
        <taxon>Liliopsida</taxon>
        <taxon>Poales</taxon>
        <taxon>Poaceae</taxon>
        <taxon>PACMAD clade</taxon>
        <taxon>Panicoideae</taxon>
        <taxon>Panicodae</taxon>
        <taxon>Paniceae</taxon>
        <taxon>Panicinae</taxon>
        <taxon>Panicum</taxon>
        <taxon>Panicum sect. Panicum</taxon>
    </lineage>
</organism>
<accession>A0A3L6RIG6</accession>
<dbReference type="Proteomes" id="UP000275267">
    <property type="component" value="Unassembled WGS sequence"/>
</dbReference>
<protein>
    <submittedName>
        <fullName evidence="1">Uncharacterized protein</fullName>
    </submittedName>
</protein>
<proteinExistence type="predicted"/>
<evidence type="ECO:0000313" key="1">
    <source>
        <dbReference type="EMBL" id="RLN03545.1"/>
    </source>
</evidence>
<reference evidence="2" key="1">
    <citation type="journal article" date="2019" name="Nat. Commun.">
        <title>The genome of broomcorn millet.</title>
        <authorList>
            <person name="Zou C."/>
            <person name="Miki D."/>
            <person name="Li D."/>
            <person name="Tang Q."/>
            <person name="Xiao L."/>
            <person name="Rajput S."/>
            <person name="Deng P."/>
            <person name="Jia W."/>
            <person name="Huang R."/>
            <person name="Zhang M."/>
            <person name="Sun Y."/>
            <person name="Hu J."/>
            <person name="Fu X."/>
            <person name="Schnable P.S."/>
            <person name="Li F."/>
            <person name="Zhang H."/>
            <person name="Feng B."/>
            <person name="Zhu X."/>
            <person name="Liu R."/>
            <person name="Schnable J.C."/>
            <person name="Zhu J.-K."/>
            <person name="Zhang H."/>
        </authorList>
    </citation>
    <scope>NUCLEOTIDE SEQUENCE [LARGE SCALE GENOMIC DNA]</scope>
</reference>
<comment type="caution">
    <text evidence="1">The sequence shown here is derived from an EMBL/GenBank/DDBJ whole genome shotgun (WGS) entry which is preliminary data.</text>
</comment>
<name>A0A3L6RIG6_PANMI</name>
<keyword evidence="2" id="KW-1185">Reference proteome</keyword>
<evidence type="ECO:0000313" key="2">
    <source>
        <dbReference type="Proteomes" id="UP000275267"/>
    </source>
</evidence>